<organism evidence="5 6">
    <name type="scientific">Strigomonas culicis</name>
    <dbReference type="NCBI Taxonomy" id="28005"/>
    <lineage>
        <taxon>Eukaryota</taxon>
        <taxon>Discoba</taxon>
        <taxon>Euglenozoa</taxon>
        <taxon>Kinetoplastea</taxon>
        <taxon>Metakinetoplastina</taxon>
        <taxon>Trypanosomatida</taxon>
        <taxon>Trypanosomatidae</taxon>
        <taxon>Strigomonadinae</taxon>
        <taxon>Strigomonas</taxon>
    </lineage>
</organism>
<keyword evidence="1 2" id="KW-0103">Bromodomain</keyword>
<dbReference type="CDD" id="cd04369">
    <property type="entry name" value="Bromodomain"/>
    <property type="match status" value="1"/>
</dbReference>
<evidence type="ECO:0000256" key="2">
    <source>
        <dbReference type="PROSITE-ProRule" id="PRU00035"/>
    </source>
</evidence>
<feature type="region of interest" description="Disordered" evidence="3">
    <location>
        <begin position="190"/>
        <end position="295"/>
    </location>
</feature>
<dbReference type="GO" id="GO:0000785">
    <property type="term" value="C:chromatin"/>
    <property type="evidence" value="ECO:0007669"/>
    <property type="project" value="TreeGrafter"/>
</dbReference>
<feature type="domain" description="Bromo" evidence="4">
    <location>
        <begin position="59"/>
        <end position="109"/>
    </location>
</feature>
<dbReference type="EMBL" id="ATMH01005214">
    <property type="protein sequence ID" value="EPY28273.1"/>
    <property type="molecule type" value="Genomic_DNA"/>
</dbReference>
<accession>S9UH55</accession>
<comment type="caution">
    <text evidence="5">The sequence shown here is derived from an EMBL/GenBank/DDBJ whole genome shotgun (WGS) entry which is preliminary data.</text>
</comment>
<dbReference type="InterPro" id="IPR036427">
    <property type="entry name" value="Bromodomain-like_sf"/>
</dbReference>
<dbReference type="GO" id="GO:0003677">
    <property type="term" value="F:DNA binding"/>
    <property type="evidence" value="ECO:0007669"/>
    <property type="project" value="UniProtKB-KW"/>
</dbReference>
<evidence type="ECO:0000256" key="3">
    <source>
        <dbReference type="SAM" id="MobiDB-lite"/>
    </source>
</evidence>
<dbReference type="GO" id="GO:0006355">
    <property type="term" value="P:regulation of DNA-templated transcription"/>
    <property type="evidence" value="ECO:0007669"/>
    <property type="project" value="TreeGrafter"/>
</dbReference>
<gene>
    <name evidence="5" type="ORF">STCU_05214</name>
</gene>
<dbReference type="InterPro" id="IPR050935">
    <property type="entry name" value="Bromo_chromatin_reader"/>
</dbReference>
<evidence type="ECO:0000313" key="6">
    <source>
        <dbReference type="Proteomes" id="UP000015354"/>
    </source>
</evidence>
<evidence type="ECO:0000256" key="1">
    <source>
        <dbReference type="ARBA" id="ARBA00023117"/>
    </source>
</evidence>
<sequence length="295" mass="32618">MASPSVASLRERLKRKRSALEQYLNSQYYDSCRRILAAVKLIDGEQMFSNDPSSLVSGYRAVVKQPMCIHWIGKKLDSYEYTTCDEFVADMRLLVNNCYLFNDEASPFCAVARRMEVEMEGMFVKELGLPSPSDKDIKTLATAMTPSTTERILRVVSLYEGYVHTKGAKLDLSKFSCATRMRILQVLKEASAQREGQAPHTPRDSHGASKGKSRSLAKGAPRPIPVKIPVPVKAPPPPAVAAPAPPPPADQHVARRERSLDRVPQNTRTDGTLLKNISPLQSLNNSSSAYSENSN</sequence>
<dbReference type="SUPFAM" id="SSF47370">
    <property type="entry name" value="Bromodomain"/>
    <property type="match status" value="1"/>
</dbReference>
<evidence type="ECO:0000259" key="4">
    <source>
        <dbReference type="PROSITE" id="PS50014"/>
    </source>
</evidence>
<dbReference type="InterPro" id="IPR001487">
    <property type="entry name" value="Bromodomain"/>
</dbReference>
<proteinExistence type="predicted"/>
<protein>
    <submittedName>
        <fullName evidence="5">DNA-binding protein</fullName>
    </submittedName>
</protein>
<feature type="compositionally biased region" description="Basic and acidic residues" evidence="3">
    <location>
        <begin position="252"/>
        <end position="261"/>
    </location>
</feature>
<name>S9UH55_9TRYP</name>
<dbReference type="PANTHER" id="PTHR22880:SF225">
    <property type="entry name" value="BROMODOMAIN-CONTAINING PROTEIN BET-1-RELATED"/>
    <property type="match status" value="1"/>
</dbReference>
<dbReference type="PROSITE" id="PS50014">
    <property type="entry name" value="BROMODOMAIN_2"/>
    <property type="match status" value="1"/>
</dbReference>
<dbReference type="Gene3D" id="1.20.920.10">
    <property type="entry name" value="Bromodomain-like"/>
    <property type="match status" value="1"/>
</dbReference>
<dbReference type="GO" id="GO:0006338">
    <property type="term" value="P:chromatin remodeling"/>
    <property type="evidence" value="ECO:0007669"/>
    <property type="project" value="TreeGrafter"/>
</dbReference>
<evidence type="ECO:0000313" key="5">
    <source>
        <dbReference type="EMBL" id="EPY28273.1"/>
    </source>
</evidence>
<reference evidence="5 6" key="1">
    <citation type="journal article" date="2013" name="PLoS ONE">
        <title>Predicting the Proteins of Angomonas deanei, Strigomonas culicis and Their Respective Endosymbionts Reveals New Aspects of the Trypanosomatidae Family.</title>
        <authorList>
            <person name="Motta M.C."/>
            <person name="Martins A.C."/>
            <person name="de Souza S.S."/>
            <person name="Catta-Preta C.M."/>
            <person name="Silva R."/>
            <person name="Klein C.C."/>
            <person name="de Almeida L.G."/>
            <person name="de Lima Cunha O."/>
            <person name="Ciapina L.P."/>
            <person name="Brocchi M."/>
            <person name="Colabardini A.C."/>
            <person name="de Araujo Lima B."/>
            <person name="Machado C.R."/>
            <person name="de Almeida Soares C.M."/>
            <person name="Probst C.M."/>
            <person name="de Menezes C.B."/>
            <person name="Thompson C.E."/>
            <person name="Bartholomeu D.C."/>
            <person name="Gradia D.F."/>
            <person name="Pavoni D.P."/>
            <person name="Grisard E.C."/>
            <person name="Fantinatti-Garboggini F."/>
            <person name="Marchini F.K."/>
            <person name="Rodrigues-Luiz G.F."/>
            <person name="Wagner G."/>
            <person name="Goldman G.H."/>
            <person name="Fietto J.L."/>
            <person name="Elias M.C."/>
            <person name="Goldman M.H."/>
            <person name="Sagot M.F."/>
            <person name="Pereira M."/>
            <person name="Stoco P.H."/>
            <person name="de Mendonca-Neto R.P."/>
            <person name="Teixeira S.M."/>
            <person name="Maciel T.E."/>
            <person name="de Oliveira Mendes T.A."/>
            <person name="Urmenyi T.P."/>
            <person name="de Souza W."/>
            <person name="Schenkman S."/>
            <person name="de Vasconcelos A.T."/>
        </authorList>
    </citation>
    <scope>NUCLEOTIDE SEQUENCE [LARGE SCALE GENOMIC DNA]</scope>
</reference>
<dbReference type="AlphaFoldDB" id="S9UH55"/>
<dbReference type="PRINTS" id="PR00503">
    <property type="entry name" value="BROMODOMAIN"/>
</dbReference>
<dbReference type="SMART" id="SM00297">
    <property type="entry name" value="BROMO"/>
    <property type="match status" value="1"/>
</dbReference>
<keyword evidence="6" id="KW-1185">Reference proteome</keyword>
<keyword evidence="5" id="KW-0238">DNA-binding</keyword>
<dbReference type="Proteomes" id="UP000015354">
    <property type="component" value="Unassembled WGS sequence"/>
</dbReference>
<dbReference type="GO" id="GO:0005634">
    <property type="term" value="C:nucleus"/>
    <property type="evidence" value="ECO:0007669"/>
    <property type="project" value="TreeGrafter"/>
</dbReference>
<feature type="compositionally biased region" description="Pro residues" evidence="3">
    <location>
        <begin position="222"/>
        <end position="249"/>
    </location>
</feature>
<dbReference type="PANTHER" id="PTHR22880">
    <property type="entry name" value="FALZ-RELATED BROMODOMAIN-CONTAINING PROTEINS"/>
    <property type="match status" value="1"/>
</dbReference>
<dbReference type="OrthoDB" id="21449at2759"/>
<feature type="compositionally biased region" description="Low complexity" evidence="3">
    <location>
        <begin position="282"/>
        <end position="295"/>
    </location>
</feature>
<dbReference type="Pfam" id="PF00439">
    <property type="entry name" value="Bromodomain"/>
    <property type="match status" value="1"/>
</dbReference>